<evidence type="ECO:0000256" key="4">
    <source>
        <dbReference type="PROSITE-ProRule" id="PRU00335"/>
    </source>
</evidence>
<gene>
    <name evidence="7" type="ORF">QEZ40_007583</name>
</gene>
<organism evidence="7 8">
    <name type="scientific">Streptomyces katrae</name>
    <dbReference type="NCBI Taxonomy" id="68223"/>
    <lineage>
        <taxon>Bacteria</taxon>
        <taxon>Bacillati</taxon>
        <taxon>Actinomycetota</taxon>
        <taxon>Actinomycetes</taxon>
        <taxon>Kitasatosporales</taxon>
        <taxon>Streptomycetaceae</taxon>
        <taxon>Streptomyces</taxon>
    </lineage>
</organism>
<evidence type="ECO:0000313" key="7">
    <source>
        <dbReference type="EMBL" id="MDK9501211.1"/>
    </source>
</evidence>
<evidence type="ECO:0000259" key="6">
    <source>
        <dbReference type="PROSITE" id="PS50977"/>
    </source>
</evidence>
<evidence type="ECO:0000256" key="1">
    <source>
        <dbReference type="ARBA" id="ARBA00023015"/>
    </source>
</evidence>
<feature type="region of interest" description="Disordered" evidence="5">
    <location>
        <begin position="1"/>
        <end position="20"/>
    </location>
</feature>
<feature type="domain" description="HTH tetR-type" evidence="6">
    <location>
        <begin position="17"/>
        <end position="75"/>
    </location>
</feature>
<sequence length="227" mass="24511">MTSDEPARRGGREAQRRRTRKAIVDAAARLSAGGATPSIDEIAAAADVSRRTVYAYFPSLDHLLIDATLGALNEPPVEQALTDPAIAGDPAARVDALIRTLLQYSPQSLPLGRRLIRLTVDQPVGEAPKPAAAAPVPGAAPAPRRTQRRIEWLEQACEPLRDTLSRESYQRLISALAIVVGWEAQIVLRDVRGLDPQAEEEAITWAARALVEAAIREHAEAARTGRS</sequence>
<dbReference type="Gene3D" id="1.10.357.10">
    <property type="entry name" value="Tetracycline Repressor, domain 2"/>
    <property type="match status" value="1"/>
</dbReference>
<dbReference type="InterPro" id="IPR009057">
    <property type="entry name" value="Homeodomain-like_sf"/>
</dbReference>
<dbReference type="Pfam" id="PF00440">
    <property type="entry name" value="TetR_N"/>
    <property type="match status" value="1"/>
</dbReference>
<dbReference type="SUPFAM" id="SSF46689">
    <property type="entry name" value="Homeodomain-like"/>
    <property type="match status" value="1"/>
</dbReference>
<keyword evidence="1" id="KW-0805">Transcription regulation</keyword>
<protein>
    <submittedName>
        <fullName evidence="7">Helix-turn-helix domain containing protein</fullName>
    </submittedName>
</protein>
<reference evidence="7 8" key="1">
    <citation type="submission" date="2023-05" db="EMBL/GenBank/DDBJ databases">
        <title>Sequencing and Assembly of Streptomyces sp. NP73.</title>
        <authorList>
            <person name="Konwar A.N."/>
            <person name="Saikia K."/>
            <person name="Thakur D."/>
        </authorList>
    </citation>
    <scope>NUCLEOTIDE SEQUENCE [LARGE SCALE GENOMIC DNA]</scope>
    <source>
        <strain evidence="7 8">NP73</strain>
    </source>
</reference>
<evidence type="ECO:0000256" key="3">
    <source>
        <dbReference type="ARBA" id="ARBA00023163"/>
    </source>
</evidence>
<keyword evidence="2 4" id="KW-0238">DNA-binding</keyword>
<dbReference type="PANTHER" id="PTHR30055">
    <property type="entry name" value="HTH-TYPE TRANSCRIPTIONAL REGULATOR RUTR"/>
    <property type="match status" value="1"/>
</dbReference>
<keyword evidence="8" id="KW-1185">Reference proteome</keyword>
<evidence type="ECO:0000313" key="8">
    <source>
        <dbReference type="Proteomes" id="UP001223390"/>
    </source>
</evidence>
<evidence type="ECO:0000256" key="2">
    <source>
        <dbReference type="ARBA" id="ARBA00023125"/>
    </source>
</evidence>
<dbReference type="PROSITE" id="PS50977">
    <property type="entry name" value="HTH_TETR_2"/>
    <property type="match status" value="1"/>
</dbReference>
<keyword evidence="3" id="KW-0804">Transcription</keyword>
<feature type="compositionally biased region" description="Basic and acidic residues" evidence="5">
    <location>
        <begin position="1"/>
        <end position="16"/>
    </location>
</feature>
<dbReference type="InterPro" id="IPR001647">
    <property type="entry name" value="HTH_TetR"/>
</dbReference>
<dbReference type="InterPro" id="IPR050109">
    <property type="entry name" value="HTH-type_TetR-like_transc_reg"/>
</dbReference>
<dbReference type="EMBL" id="JASITI010000096">
    <property type="protein sequence ID" value="MDK9501211.1"/>
    <property type="molecule type" value="Genomic_DNA"/>
</dbReference>
<feature type="DNA-binding region" description="H-T-H motif" evidence="4">
    <location>
        <begin position="38"/>
        <end position="57"/>
    </location>
</feature>
<name>A0ABT7H6X1_9ACTN</name>
<evidence type="ECO:0000256" key="5">
    <source>
        <dbReference type="SAM" id="MobiDB-lite"/>
    </source>
</evidence>
<proteinExistence type="predicted"/>
<accession>A0ABT7H6X1</accession>
<dbReference type="PANTHER" id="PTHR30055:SF234">
    <property type="entry name" value="HTH-TYPE TRANSCRIPTIONAL REGULATOR BETI"/>
    <property type="match status" value="1"/>
</dbReference>
<dbReference type="RefSeq" id="WP_285346616.1">
    <property type="nucleotide sequence ID" value="NZ_JASITI010000096.1"/>
</dbReference>
<dbReference type="Proteomes" id="UP001223390">
    <property type="component" value="Unassembled WGS sequence"/>
</dbReference>
<comment type="caution">
    <text evidence="7">The sequence shown here is derived from an EMBL/GenBank/DDBJ whole genome shotgun (WGS) entry which is preliminary data.</text>
</comment>